<dbReference type="EMBL" id="WJBH02000290">
    <property type="protein sequence ID" value="KAI9549574.1"/>
    <property type="molecule type" value="Genomic_DNA"/>
</dbReference>
<protein>
    <submittedName>
        <fullName evidence="2">Uncharacterized protein</fullName>
    </submittedName>
</protein>
<sequence length="197" mass="22291">MTDLCKFYANPIAVNCSLVDIGKKTQGLTTPATLQNQDPPKRKTRRVTKKKADKTEDAEDSTTEEELELVQTQQTPAKTRANRTAVAMYSPTVFFGSYPISVFSELGWMCYFRNRQESGRAGRTVGSNLFECVFESNKNFMYFQTASRVIGYCLTMAWSFTDMAMDEYLTQVENMEGYCTDPEHIQTHCLAPSNCPS</sequence>
<name>A0AAD5KDU8_9CRUS</name>
<feature type="compositionally biased region" description="Acidic residues" evidence="1">
    <location>
        <begin position="56"/>
        <end position="68"/>
    </location>
</feature>
<comment type="caution">
    <text evidence="2">The sequence shown here is derived from an EMBL/GenBank/DDBJ whole genome shotgun (WGS) entry which is preliminary data.</text>
</comment>
<evidence type="ECO:0000313" key="3">
    <source>
        <dbReference type="Proteomes" id="UP000820818"/>
    </source>
</evidence>
<accession>A0AAD5KDU8</accession>
<dbReference type="AlphaFoldDB" id="A0AAD5KDU8"/>
<feature type="region of interest" description="Disordered" evidence="1">
    <location>
        <begin position="29"/>
        <end position="82"/>
    </location>
</feature>
<dbReference type="Proteomes" id="UP000820818">
    <property type="component" value="Unassembled WGS sequence"/>
</dbReference>
<evidence type="ECO:0000313" key="2">
    <source>
        <dbReference type="EMBL" id="KAI9549574.1"/>
    </source>
</evidence>
<feature type="compositionally biased region" description="Polar residues" evidence="1">
    <location>
        <begin position="29"/>
        <end position="38"/>
    </location>
</feature>
<feature type="compositionally biased region" description="Basic residues" evidence="1">
    <location>
        <begin position="42"/>
        <end position="52"/>
    </location>
</feature>
<gene>
    <name evidence="2" type="ORF">GHT06_003760</name>
</gene>
<keyword evidence="3" id="KW-1185">Reference proteome</keyword>
<organism evidence="2 3">
    <name type="scientific">Daphnia sinensis</name>
    <dbReference type="NCBI Taxonomy" id="1820382"/>
    <lineage>
        <taxon>Eukaryota</taxon>
        <taxon>Metazoa</taxon>
        <taxon>Ecdysozoa</taxon>
        <taxon>Arthropoda</taxon>
        <taxon>Crustacea</taxon>
        <taxon>Branchiopoda</taxon>
        <taxon>Diplostraca</taxon>
        <taxon>Cladocera</taxon>
        <taxon>Anomopoda</taxon>
        <taxon>Daphniidae</taxon>
        <taxon>Daphnia</taxon>
        <taxon>Daphnia similis group</taxon>
    </lineage>
</organism>
<reference evidence="2" key="1">
    <citation type="submission" date="2022-05" db="EMBL/GenBank/DDBJ databases">
        <title>A multi-omics perspective on studying reproductive biology in Daphnia sinensis.</title>
        <authorList>
            <person name="Jia J."/>
        </authorList>
    </citation>
    <scope>NUCLEOTIDE SEQUENCE</scope>
    <source>
        <strain evidence="2">WSL</strain>
    </source>
</reference>
<proteinExistence type="predicted"/>
<evidence type="ECO:0000256" key="1">
    <source>
        <dbReference type="SAM" id="MobiDB-lite"/>
    </source>
</evidence>